<gene>
    <name evidence="2" type="ordered locus">Krad_4679</name>
</gene>
<name>A6WH48_KINRD</name>
<keyword evidence="1" id="KW-0472">Membrane</keyword>
<dbReference type="KEGG" id="kra:Krad_4679"/>
<protein>
    <submittedName>
        <fullName evidence="2">Uncharacterized protein</fullName>
    </submittedName>
</protein>
<feature type="transmembrane region" description="Helical" evidence="1">
    <location>
        <begin position="28"/>
        <end position="52"/>
    </location>
</feature>
<keyword evidence="1" id="KW-0812">Transmembrane</keyword>
<proteinExistence type="predicted"/>
<geneLocation type="plasmid" evidence="2 3">
    <name>pKRAD01</name>
</geneLocation>
<keyword evidence="2" id="KW-0614">Plasmid</keyword>
<sequence length="63" mass="7086">MKRHALLAVAGLALTAFGVFWHLTITSPAQVLFVIPIVFGIPFLLVGTTDLVQEERRRRDARR</sequence>
<evidence type="ECO:0000313" key="2">
    <source>
        <dbReference type="EMBL" id="ABS06137.1"/>
    </source>
</evidence>
<dbReference type="HOGENOM" id="CLU_2879922_0_0_11"/>
<dbReference type="Proteomes" id="UP000001116">
    <property type="component" value="Plasmid pKRAD01"/>
</dbReference>
<organism evidence="2 3">
    <name type="scientific">Kineococcus radiotolerans (strain ATCC BAA-149 / DSM 14245 / SRS30216)</name>
    <dbReference type="NCBI Taxonomy" id="266940"/>
    <lineage>
        <taxon>Bacteria</taxon>
        <taxon>Bacillati</taxon>
        <taxon>Actinomycetota</taxon>
        <taxon>Actinomycetes</taxon>
        <taxon>Kineosporiales</taxon>
        <taxon>Kineosporiaceae</taxon>
        <taxon>Kineococcus</taxon>
    </lineage>
</organism>
<dbReference type="EMBL" id="CP000751">
    <property type="protein sequence ID" value="ABS06137.1"/>
    <property type="molecule type" value="Genomic_DNA"/>
</dbReference>
<evidence type="ECO:0000313" key="3">
    <source>
        <dbReference type="Proteomes" id="UP000001116"/>
    </source>
</evidence>
<dbReference type="AlphaFoldDB" id="A6WH48"/>
<evidence type="ECO:0000256" key="1">
    <source>
        <dbReference type="SAM" id="Phobius"/>
    </source>
</evidence>
<reference evidence="3" key="1">
    <citation type="journal article" date="2008" name="PLoS ONE">
        <title>Survival in nuclear waste, extreme resistance, and potential applications gleaned from the genome sequence of Kineococcus radiotolerans SRS30216.</title>
        <authorList>
            <person name="Bagwell C.E."/>
            <person name="Bhat S."/>
            <person name="Hawkins G.M."/>
            <person name="Smith B.W."/>
            <person name="Biswas T."/>
            <person name="Hoover T.R."/>
            <person name="Saunders E."/>
            <person name="Han C.S."/>
            <person name="Tsodikov O.V."/>
            <person name="Shimkets L.J."/>
        </authorList>
    </citation>
    <scope>NUCLEOTIDE SEQUENCE [LARGE SCALE GENOMIC DNA]</scope>
    <source>
        <strain evidence="3">ATCC BAA-149 / DSM 14245 / SRS30216</strain>
    </source>
</reference>
<accession>A6WH48</accession>
<keyword evidence="1" id="KW-1133">Transmembrane helix</keyword>
<keyword evidence="3" id="KW-1185">Reference proteome</keyword>
<dbReference type="RefSeq" id="WP_012001885.1">
    <property type="nucleotide sequence ID" value="NC_009806.1"/>
</dbReference>